<feature type="non-terminal residue" evidence="1">
    <location>
        <position position="271"/>
    </location>
</feature>
<gene>
    <name evidence="1" type="ORF">FWILDA_LOCUS9757</name>
</gene>
<proteinExistence type="predicted"/>
<name>A0A9W4X234_9GLOM</name>
<comment type="caution">
    <text evidence="1">The sequence shown here is derived from an EMBL/GenBank/DDBJ whole genome shotgun (WGS) entry which is preliminary data.</text>
</comment>
<evidence type="ECO:0000313" key="2">
    <source>
        <dbReference type="Proteomes" id="UP001153678"/>
    </source>
</evidence>
<dbReference type="EMBL" id="CAMKVN010002372">
    <property type="protein sequence ID" value="CAI2180790.1"/>
    <property type="molecule type" value="Genomic_DNA"/>
</dbReference>
<protein>
    <submittedName>
        <fullName evidence="1">844_t:CDS:1</fullName>
    </submittedName>
</protein>
<dbReference type="AlphaFoldDB" id="A0A9W4X234"/>
<sequence length="271" mass="31165">DGSSLISGIYSTEYEFSKLLLIFSFFDLTLTSKATTKIMRQFDNYEEIDNAELYDIDENLFKEYISQKGPITPQHAPKSKKSYPKLMLAISNKVEYMNQEVIFVAISCVTEFDMLVKAESNELNNKLEPVTIQVDDNLSKISFKQDNNLLNGKTVIYKMILGSTEKDKVFINVNNGKVDEFKVEKIGGVVSFVHDKTSSEKRTKTDCFIFNADGIHGIHGLRFNDKSSDNLEHFNYPRRLTIELNTLYKTISCISRIKNSVFDHYFHIEQI</sequence>
<keyword evidence="2" id="KW-1185">Reference proteome</keyword>
<dbReference type="Proteomes" id="UP001153678">
    <property type="component" value="Unassembled WGS sequence"/>
</dbReference>
<evidence type="ECO:0000313" key="1">
    <source>
        <dbReference type="EMBL" id="CAI2180790.1"/>
    </source>
</evidence>
<reference evidence="1" key="1">
    <citation type="submission" date="2022-08" db="EMBL/GenBank/DDBJ databases">
        <authorList>
            <person name="Kallberg Y."/>
            <person name="Tangrot J."/>
            <person name="Rosling A."/>
        </authorList>
    </citation>
    <scope>NUCLEOTIDE SEQUENCE</scope>
    <source>
        <strain evidence="1">Wild A</strain>
    </source>
</reference>
<organism evidence="1 2">
    <name type="scientific">Funneliformis geosporum</name>
    <dbReference type="NCBI Taxonomy" id="1117311"/>
    <lineage>
        <taxon>Eukaryota</taxon>
        <taxon>Fungi</taxon>
        <taxon>Fungi incertae sedis</taxon>
        <taxon>Mucoromycota</taxon>
        <taxon>Glomeromycotina</taxon>
        <taxon>Glomeromycetes</taxon>
        <taxon>Glomerales</taxon>
        <taxon>Glomeraceae</taxon>
        <taxon>Funneliformis</taxon>
    </lineage>
</organism>
<accession>A0A9W4X234</accession>